<evidence type="ECO:0000256" key="3">
    <source>
        <dbReference type="ARBA" id="ARBA00022692"/>
    </source>
</evidence>
<proteinExistence type="predicted"/>
<dbReference type="OrthoDB" id="2373741at2"/>
<feature type="domain" description="Cell division protein FtsQ/DivIB C-terminal" evidence="7">
    <location>
        <begin position="116"/>
        <end position="240"/>
    </location>
</feature>
<keyword evidence="1" id="KW-1003">Cell membrane</keyword>
<evidence type="ECO:0000256" key="5">
    <source>
        <dbReference type="ARBA" id="ARBA00023306"/>
    </source>
</evidence>
<dbReference type="Pfam" id="PF03799">
    <property type="entry name" value="FtsQ_DivIB_C"/>
    <property type="match status" value="1"/>
</dbReference>
<dbReference type="AlphaFoldDB" id="A0A0P9CIU9"/>
<keyword evidence="9" id="KW-1185">Reference proteome</keyword>
<reference evidence="8 9" key="1">
    <citation type="submission" date="2015-09" db="EMBL/GenBank/DDBJ databases">
        <title>Draft genome sequence of Alicyclobacillus ferrooxydans DSM 22381.</title>
        <authorList>
            <person name="Hemp J."/>
        </authorList>
    </citation>
    <scope>NUCLEOTIDE SEQUENCE [LARGE SCALE GENOMIC DNA]</scope>
    <source>
        <strain evidence="8 9">TC-34</strain>
    </source>
</reference>
<feature type="transmembrane region" description="Helical" evidence="6">
    <location>
        <begin position="20"/>
        <end position="38"/>
    </location>
</feature>
<dbReference type="STRING" id="471514.AN477_02885"/>
<dbReference type="InterPro" id="IPR050487">
    <property type="entry name" value="FtsQ_DivIB"/>
</dbReference>
<evidence type="ECO:0000256" key="4">
    <source>
        <dbReference type="ARBA" id="ARBA00022989"/>
    </source>
</evidence>
<sequence>MPTSAVHKNQSRKDRKNKAWTRRIVFAFFIFIGLIVLLESPLTRIRHVFVRGNALPAAMLIKDSGLKNGMSLWQVNAGSVAHRIIAREPLVQHVNVHTNYMSGTVTLSVSQKQEVAVFQQGNQYYSLLDDGTVYQKVQAGAPITVPIVSSSEASINVKPGIVSNIPGIVSLCGQLGQTSSSNLADISQIVLNQYGDAAIYLDNGFVVQTQSDQVSSTLGSVNSVIAYFVKLGYGPGMIDMTGQPPYRYTPFRPSTTTKKGN</sequence>
<dbReference type="InterPro" id="IPR005548">
    <property type="entry name" value="Cell_div_FtsQ/DivIB_C"/>
</dbReference>
<dbReference type="Gene3D" id="3.40.50.10960">
    <property type="match status" value="1"/>
</dbReference>
<evidence type="ECO:0000256" key="2">
    <source>
        <dbReference type="ARBA" id="ARBA00022618"/>
    </source>
</evidence>
<keyword evidence="4 6" id="KW-1133">Transmembrane helix</keyword>
<keyword evidence="6" id="KW-0472">Membrane</keyword>
<keyword evidence="5" id="KW-0131">Cell cycle</keyword>
<evidence type="ECO:0000259" key="7">
    <source>
        <dbReference type="Pfam" id="PF03799"/>
    </source>
</evidence>
<dbReference type="EMBL" id="LJCO01000011">
    <property type="protein sequence ID" value="KPV45319.1"/>
    <property type="molecule type" value="Genomic_DNA"/>
</dbReference>
<dbReference type="Proteomes" id="UP000050482">
    <property type="component" value="Unassembled WGS sequence"/>
</dbReference>
<keyword evidence="3 6" id="KW-0812">Transmembrane</keyword>
<comment type="caution">
    <text evidence="8">The sequence shown here is derived from an EMBL/GenBank/DDBJ whole genome shotgun (WGS) entry which is preliminary data.</text>
</comment>
<protein>
    <recommendedName>
        <fullName evidence="7">Cell division protein FtsQ/DivIB C-terminal domain-containing protein</fullName>
    </recommendedName>
</protein>
<evidence type="ECO:0000313" key="9">
    <source>
        <dbReference type="Proteomes" id="UP000050482"/>
    </source>
</evidence>
<evidence type="ECO:0000256" key="6">
    <source>
        <dbReference type="SAM" id="Phobius"/>
    </source>
</evidence>
<evidence type="ECO:0000256" key="1">
    <source>
        <dbReference type="ARBA" id="ARBA00022475"/>
    </source>
</evidence>
<dbReference type="GO" id="GO:0051301">
    <property type="term" value="P:cell division"/>
    <property type="evidence" value="ECO:0007669"/>
    <property type="project" value="UniProtKB-KW"/>
</dbReference>
<keyword evidence="2" id="KW-0132">Cell division</keyword>
<dbReference type="PATRIC" id="fig|471514.4.peg.2910"/>
<accession>A0A0P9CIU9</accession>
<gene>
    <name evidence="8" type="ORF">AN477_02885</name>
</gene>
<dbReference type="PANTHER" id="PTHR37820">
    <property type="entry name" value="CELL DIVISION PROTEIN DIVIB"/>
    <property type="match status" value="1"/>
</dbReference>
<dbReference type="RefSeq" id="WP_054967658.1">
    <property type="nucleotide sequence ID" value="NZ_LJCO01000011.1"/>
</dbReference>
<dbReference type="GO" id="GO:0005886">
    <property type="term" value="C:plasma membrane"/>
    <property type="evidence" value="ECO:0007669"/>
    <property type="project" value="TreeGrafter"/>
</dbReference>
<name>A0A0P9CIU9_9BACL</name>
<dbReference type="PANTHER" id="PTHR37820:SF1">
    <property type="entry name" value="CELL DIVISION PROTEIN FTSQ"/>
    <property type="match status" value="1"/>
</dbReference>
<evidence type="ECO:0000313" key="8">
    <source>
        <dbReference type="EMBL" id="KPV45319.1"/>
    </source>
</evidence>
<organism evidence="8 9">
    <name type="scientific">Alicyclobacillus ferrooxydans</name>
    <dbReference type="NCBI Taxonomy" id="471514"/>
    <lineage>
        <taxon>Bacteria</taxon>
        <taxon>Bacillati</taxon>
        <taxon>Bacillota</taxon>
        <taxon>Bacilli</taxon>
        <taxon>Bacillales</taxon>
        <taxon>Alicyclobacillaceae</taxon>
        <taxon>Alicyclobacillus</taxon>
    </lineage>
</organism>